<gene>
    <name evidence="2" type="ORF">C8A00DRAFT_18834</name>
</gene>
<keyword evidence="3" id="KW-1185">Reference proteome</keyword>
<sequence>MTVDVRKLRQSLRRDFGNPTASGSPASSRPRHGEMEAPESATQLAVELSVEMPARSLGGVEIQAHELLELIDL</sequence>
<proteinExistence type="predicted"/>
<reference evidence="2" key="1">
    <citation type="journal article" date="2023" name="Mol. Phylogenet. Evol.">
        <title>Genome-scale phylogeny and comparative genomics of the fungal order Sordariales.</title>
        <authorList>
            <person name="Hensen N."/>
            <person name="Bonometti L."/>
            <person name="Westerberg I."/>
            <person name="Brannstrom I.O."/>
            <person name="Guillou S."/>
            <person name="Cros-Aarteil S."/>
            <person name="Calhoun S."/>
            <person name="Haridas S."/>
            <person name="Kuo A."/>
            <person name="Mondo S."/>
            <person name="Pangilinan J."/>
            <person name="Riley R."/>
            <person name="LaButti K."/>
            <person name="Andreopoulos B."/>
            <person name="Lipzen A."/>
            <person name="Chen C."/>
            <person name="Yan M."/>
            <person name="Daum C."/>
            <person name="Ng V."/>
            <person name="Clum A."/>
            <person name="Steindorff A."/>
            <person name="Ohm R.A."/>
            <person name="Martin F."/>
            <person name="Silar P."/>
            <person name="Natvig D.O."/>
            <person name="Lalanne C."/>
            <person name="Gautier V."/>
            <person name="Ament-Velasquez S.L."/>
            <person name="Kruys A."/>
            <person name="Hutchinson M.I."/>
            <person name="Powell A.J."/>
            <person name="Barry K."/>
            <person name="Miller A.N."/>
            <person name="Grigoriev I.V."/>
            <person name="Debuchy R."/>
            <person name="Gladieux P."/>
            <person name="Hiltunen Thoren M."/>
            <person name="Johannesson H."/>
        </authorList>
    </citation>
    <scope>NUCLEOTIDE SEQUENCE</scope>
    <source>
        <strain evidence="2">CBS 538.74</strain>
    </source>
</reference>
<feature type="region of interest" description="Disordered" evidence="1">
    <location>
        <begin position="1"/>
        <end position="42"/>
    </location>
</feature>
<dbReference type="EMBL" id="MU857155">
    <property type="protein sequence ID" value="KAK4149477.1"/>
    <property type="molecule type" value="Genomic_DNA"/>
</dbReference>
<reference evidence="2" key="2">
    <citation type="submission" date="2023-05" db="EMBL/GenBank/DDBJ databases">
        <authorList>
            <consortium name="Lawrence Berkeley National Laboratory"/>
            <person name="Steindorff A."/>
            <person name="Hensen N."/>
            <person name="Bonometti L."/>
            <person name="Westerberg I."/>
            <person name="Brannstrom I.O."/>
            <person name="Guillou S."/>
            <person name="Cros-Aarteil S."/>
            <person name="Calhoun S."/>
            <person name="Haridas S."/>
            <person name="Kuo A."/>
            <person name="Mondo S."/>
            <person name="Pangilinan J."/>
            <person name="Riley R."/>
            <person name="Labutti K."/>
            <person name="Andreopoulos B."/>
            <person name="Lipzen A."/>
            <person name="Chen C."/>
            <person name="Yanf M."/>
            <person name="Daum C."/>
            <person name="Ng V."/>
            <person name="Clum A."/>
            <person name="Ohm R."/>
            <person name="Martin F."/>
            <person name="Silar P."/>
            <person name="Natvig D."/>
            <person name="Lalanne C."/>
            <person name="Gautier V."/>
            <person name="Ament-Velasquez S.L."/>
            <person name="Kruys A."/>
            <person name="Hutchinson M.I."/>
            <person name="Powell A.J."/>
            <person name="Barry K."/>
            <person name="Miller A.N."/>
            <person name="Grigoriev I.V."/>
            <person name="Debuchy R."/>
            <person name="Gladieux P."/>
            <person name="Thoren M.H."/>
            <person name="Johannesson H."/>
        </authorList>
    </citation>
    <scope>NUCLEOTIDE SEQUENCE</scope>
    <source>
        <strain evidence="2">CBS 538.74</strain>
    </source>
</reference>
<dbReference type="Proteomes" id="UP001302745">
    <property type="component" value="Unassembled WGS sequence"/>
</dbReference>
<evidence type="ECO:0000313" key="2">
    <source>
        <dbReference type="EMBL" id="KAK4149477.1"/>
    </source>
</evidence>
<name>A0AAN6VDJ8_9PEZI</name>
<feature type="compositionally biased region" description="Basic and acidic residues" evidence="1">
    <location>
        <begin position="1"/>
        <end position="16"/>
    </location>
</feature>
<comment type="caution">
    <text evidence="2">The sequence shown here is derived from an EMBL/GenBank/DDBJ whole genome shotgun (WGS) entry which is preliminary data.</text>
</comment>
<protein>
    <submittedName>
        <fullName evidence="2">Uncharacterized protein</fullName>
    </submittedName>
</protein>
<organism evidence="2 3">
    <name type="scientific">Chaetomidium leptoderma</name>
    <dbReference type="NCBI Taxonomy" id="669021"/>
    <lineage>
        <taxon>Eukaryota</taxon>
        <taxon>Fungi</taxon>
        <taxon>Dikarya</taxon>
        <taxon>Ascomycota</taxon>
        <taxon>Pezizomycotina</taxon>
        <taxon>Sordariomycetes</taxon>
        <taxon>Sordariomycetidae</taxon>
        <taxon>Sordariales</taxon>
        <taxon>Chaetomiaceae</taxon>
        <taxon>Chaetomidium</taxon>
    </lineage>
</organism>
<accession>A0AAN6VDJ8</accession>
<dbReference type="AlphaFoldDB" id="A0AAN6VDJ8"/>
<evidence type="ECO:0000256" key="1">
    <source>
        <dbReference type="SAM" id="MobiDB-lite"/>
    </source>
</evidence>
<evidence type="ECO:0000313" key="3">
    <source>
        <dbReference type="Proteomes" id="UP001302745"/>
    </source>
</evidence>